<keyword evidence="3" id="KW-1185">Reference proteome</keyword>
<evidence type="ECO:0000256" key="1">
    <source>
        <dbReference type="SAM" id="MobiDB-lite"/>
    </source>
</evidence>
<proteinExistence type="predicted"/>
<dbReference type="Proteomes" id="UP000800200">
    <property type="component" value="Unassembled WGS sequence"/>
</dbReference>
<gene>
    <name evidence="2" type="ORF">K469DRAFT_728199</name>
</gene>
<dbReference type="AlphaFoldDB" id="A0A6A6DU02"/>
<feature type="compositionally biased region" description="Polar residues" evidence="1">
    <location>
        <begin position="47"/>
        <end position="63"/>
    </location>
</feature>
<accession>A0A6A6DU02</accession>
<dbReference type="InterPro" id="IPR014752">
    <property type="entry name" value="Arrestin-like_C"/>
</dbReference>
<organism evidence="2 3">
    <name type="scientific">Zopfia rhizophila CBS 207.26</name>
    <dbReference type="NCBI Taxonomy" id="1314779"/>
    <lineage>
        <taxon>Eukaryota</taxon>
        <taxon>Fungi</taxon>
        <taxon>Dikarya</taxon>
        <taxon>Ascomycota</taxon>
        <taxon>Pezizomycotina</taxon>
        <taxon>Dothideomycetes</taxon>
        <taxon>Dothideomycetes incertae sedis</taxon>
        <taxon>Zopfiaceae</taxon>
        <taxon>Zopfia</taxon>
    </lineage>
</organism>
<evidence type="ECO:0000313" key="3">
    <source>
        <dbReference type="Proteomes" id="UP000800200"/>
    </source>
</evidence>
<feature type="region of interest" description="Disordered" evidence="1">
    <location>
        <begin position="47"/>
        <end position="182"/>
    </location>
</feature>
<reference evidence="2" key="1">
    <citation type="journal article" date="2020" name="Stud. Mycol.">
        <title>101 Dothideomycetes genomes: a test case for predicting lifestyles and emergence of pathogens.</title>
        <authorList>
            <person name="Haridas S."/>
            <person name="Albert R."/>
            <person name="Binder M."/>
            <person name="Bloem J."/>
            <person name="Labutti K."/>
            <person name="Salamov A."/>
            <person name="Andreopoulos B."/>
            <person name="Baker S."/>
            <person name="Barry K."/>
            <person name="Bills G."/>
            <person name="Bluhm B."/>
            <person name="Cannon C."/>
            <person name="Castanera R."/>
            <person name="Culley D."/>
            <person name="Daum C."/>
            <person name="Ezra D."/>
            <person name="Gonzalez J."/>
            <person name="Henrissat B."/>
            <person name="Kuo A."/>
            <person name="Liang C."/>
            <person name="Lipzen A."/>
            <person name="Lutzoni F."/>
            <person name="Magnuson J."/>
            <person name="Mondo S."/>
            <person name="Nolan M."/>
            <person name="Ohm R."/>
            <person name="Pangilinan J."/>
            <person name="Park H.-J."/>
            <person name="Ramirez L."/>
            <person name="Alfaro M."/>
            <person name="Sun H."/>
            <person name="Tritt A."/>
            <person name="Yoshinaga Y."/>
            <person name="Zwiers L.-H."/>
            <person name="Turgeon B."/>
            <person name="Goodwin S."/>
            <person name="Spatafora J."/>
            <person name="Crous P."/>
            <person name="Grigoriev I."/>
        </authorList>
    </citation>
    <scope>NUCLEOTIDE SEQUENCE</scope>
    <source>
        <strain evidence="2">CBS 207.26</strain>
    </source>
</reference>
<protein>
    <recommendedName>
        <fullName evidence="4">Arrestin C-terminal-like domain-containing protein</fullName>
    </recommendedName>
</protein>
<name>A0A6A6DU02_9PEZI</name>
<sequence>MLLVYTRSFIRPSISTAHRIWSIDLVSHDFLTEPSLVELVPQKLPSESTVARATSLSRKQTVASRHRPSIDGQRESNGIGSGDRGRTSRTPSPTTPAENSYSSIYSIPHGSVPPRSFSRARTRSASRPRQPPVMPPLSLTQRAPALPSLNPVPTIPTPPPRGSGNTIPRRGPSQPPPRQVAARLDPVSHDTYRRIPSRTFIRELLSSELLELPTHRHPRATLGSIEGTVQIIVDDAERIRHRRALDIARISIDLFGIEEMVGNRRSAFLNLATELIDDDNPPPHNMVDSQEEISLDDSFWHLKPSVTNLPFIMSLPLNVGPPFQSKNARIRYTLCVSLLIQGQGKRYVVRTSEDISVLSVYDPEKALVSLPSPLTASDGWIKPRDTFVEVVRVTAGLHRQVWVSGTSIYVDVHIVNNSRETIKKIELQPERDILRYKHAAASTMEKSASQARIFDTNERLILSKVPVRHGIAGWNGVPAHTTHMRTYDLEVPRGHATLVTVQLPIVLIHLNSLDVVSNSVAQVAAAIEEKRIAQTYTRSHSPPCLGRRPSQCVQGRTFAAPRMQSLEHMRAQEDLQNLGQILDHSPRKYSLRRVNSNWDYYTLPSDRKGRVAGDEDAVHLQRRLRHVRSSETVGGKATTLNRGNSMRSKIAGAVSVLGFKEAEAREDIELGRLALGEEGSFKSRLEQSRERQYRFGKKRSIERWKGVGVG</sequence>
<dbReference type="Gene3D" id="2.60.40.640">
    <property type="match status" value="1"/>
</dbReference>
<dbReference type="OrthoDB" id="298939at2759"/>
<evidence type="ECO:0000313" key="2">
    <source>
        <dbReference type="EMBL" id="KAF2183141.1"/>
    </source>
</evidence>
<evidence type="ECO:0008006" key="4">
    <source>
        <dbReference type="Google" id="ProtNLM"/>
    </source>
</evidence>
<dbReference type="EMBL" id="ML994644">
    <property type="protein sequence ID" value="KAF2183141.1"/>
    <property type="molecule type" value="Genomic_DNA"/>
</dbReference>